<feature type="chain" id="PRO_5006712163" description="D-galactarate dehydratase" evidence="1">
    <location>
        <begin position="24"/>
        <end position="157"/>
    </location>
</feature>
<dbReference type="RefSeq" id="WP_233488152.1">
    <property type="nucleotide sequence ID" value="NZ_CBFHGK010000001.1"/>
</dbReference>
<accession>A0A0U1NIM6</accession>
<keyword evidence="1" id="KW-0732">Signal</keyword>
<evidence type="ECO:0000313" key="2">
    <source>
        <dbReference type="EMBL" id="CRK74596.1"/>
    </source>
</evidence>
<evidence type="ECO:0000313" key="3">
    <source>
        <dbReference type="Proteomes" id="UP000048949"/>
    </source>
</evidence>
<keyword evidence="3" id="KW-1185">Reference proteome</keyword>
<name>A0A0U1NIM6_9RHOB</name>
<gene>
    <name evidence="2" type="ORF">NIG5292_00631</name>
</gene>
<dbReference type="EMBL" id="CVQV01000003">
    <property type="protein sequence ID" value="CRK74596.1"/>
    <property type="molecule type" value="Genomic_DNA"/>
</dbReference>
<proteinExistence type="predicted"/>
<evidence type="ECO:0008006" key="4">
    <source>
        <dbReference type="Google" id="ProtNLM"/>
    </source>
</evidence>
<evidence type="ECO:0000256" key="1">
    <source>
        <dbReference type="SAM" id="SignalP"/>
    </source>
</evidence>
<organism evidence="2 3">
    <name type="scientific">Nereida ignava</name>
    <dbReference type="NCBI Taxonomy" id="282199"/>
    <lineage>
        <taxon>Bacteria</taxon>
        <taxon>Pseudomonadati</taxon>
        <taxon>Pseudomonadota</taxon>
        <taxon>Alphaproteobacteria</taxon>
        <taxon>Rhodobacterales</taxon>
        <taxon>Roseobacteraceae</taxon>
        <taxon>Nereida</taxon>
    </lineage>
</organism>
<reference evidence="2 3" key="1">
    <citation type="submission" date="2015-04" db="EMBL/GenBank/DDBJ databases">
        <authorList>
            <person name="Syromyatnikov M.Y."/>
            <person name="Popov V.N."/>
        </authorList>
    </citation>
    <scope>NUCLEOTIDE SEQUENCE [LARGE SCALE GENOMIC DNA]</scope>
    <source>
        <strain evidence="2 3">CECT 5292</strain>
    </source>
</reference>
<protein>
    <recommendedName>
        <fullName evidence="4">D-galactarate dehydratase</fullName>
    </recommendedName>
</protein>
<dbReference type="STRING" id="282199.GCA_001049735_00631"/>
<dbReference type="PROSITE" id="PS51257">
    <property type="entry name" value="PROKAR_LIPOPROTEIN"/>
    <property type="match status" value="1"/>
</dbReference>
<dbReference type="Proteomes" id="UP000048949">
    <property type="component" value="Unassembled WGS sequence"/>
</dbReference>
<dbReference type="AlphaFoldDB" id="A0A0U1NIM6"/>
<feature type="signal peptide" evidence="1">
    <location>
        <begin position="1"/>
        <end position="23"/>
    </location>
</feature>
<sequence>MRCFVIGLSLLALLGGCDVSNLASSNPAIQGAEAVQGDDTSDADAPTVPKTARTAEAFDITTPAERAAAVQTNPQASTFLGETIASLGNPADTGIWLLTPLVDTVQAGRVQYGDSSVVLELRPIRGEPTGASQLSLSAMRLLQAPLTDLVRVNVFAG</sequence>